<sequence length="322" mass="35062">MKVIMKNNFRRLLEQKQIIVLLVLFTAAASCAAVFVSTGMTQKWDVAVVSPASAELASKQINIIQMEEAPPRSELVMGRYDAVLMKNADGSCSLETVKSEEVTAKLKAALEGREDAPAMFSDRGTGTNVLGFLTMFLLMMGSTCMTFYADDKTGGQITRIAASPLGISNYLFAHCLFNFLFLFIPTTIILVVVKWISGASFGFGFLPLAGMLALICALSTVFSLFLYSMLPNKDDSAKMIGNTIIILTSILAGGFFAFDKGNQALGVIIQILPQKAFLNVADGVEQHMAWQGIVPSLSYLLLLIAVFYTVSVRKTKRTYIGH</sequence>
<feature type="transmembrane region" description="Helical" evidence="6">
    <location>
        <begin position="205"/>
        <end position="227"/>
    </location>
</feature>
<feature type="transmembrane region" description="Helical" evidence="6">
    <location>
        <begin position="170"/>
        <end position="193"/>
    </location>
</feature>
<keyword evidence="4 6" id="KW-1133">Transmembrane helix</keyword>
<dbReference type="InterPro" id="IPR013525">
    <property type="entry name" value="ABC2_TM"/>
</dbReference>
<evidence type="ECO:0000259" key="7">
    <source>
        <dbReference type="Pfam" id="PF12698"/>
    </source>
</evidence>
<reference evidence="8 9" key="1">
    <citation type="submission" date="2016-07" db="EMBL/GenBank/DDBJ databases">
        <title>Characterization of isolates of Eisenbergiella tayi derived from blood cultures, using whole genome sequencing.</title>
        <authorList>
            <person name="Burdz T."/>
            <person name="Wiebe D."/>
            <person name="Huynh C."/>
            <person name="Bernard K."/>
        </authorList>
    </citation>
    <scope>NUCLEOTIDE SEQUENCE [LARGE SCALE GENOMIC DNA]</scope>
    <source>
        <strain evidence="8 9">NML 110608</strain>
    </source>
</reference>
<evidence type="ECO:0000256" key="1">
    <source>
        <dbReference type="ARBA" id="ARBA00004651"/>
    </source>
</evidence>
<organism evidence="8 9">
    <name type="scientific">Eisenbergiella tayi</name>
    <dbReference type="NCBI Taxonomy" id="1432052"/>
    <lineage>
        <taxon>Bacteria</taxon>
        <taxon>Bacillati</taxon>
        <taxon>Bacillota</taxon>
        <taxon>Clostridia</taxon>
        <taxon>Lachnospirales</taxon>
        <taxon>Lachnospiraceae</taxon>
        <taxon>Eisenbergiella</taxon>
    </lineage>
</organism>
<dbReference type="Proteomes" id="UP000094067">
    <property type="component" value="Unassembled WGS sequence"/>
</dbReference>
<comment type="caution">
    <text evidence="8">The sequence shown here is derived from an EMBL/GenBank/DDBJ whole genome shotgun (WGS) entry which is preliminary data.</text>
</comment>
<dbReference type="AlphaFoldDB" id="A0A1E2ZZE5"/>
<feature type="transmembrane region" description="Helical" evidence="6">
    <location>
        <begin position="239"/>
        <end position="258"/>
    </location>
</feature>
<dbReference type="GO" id="GO:0005886">
    <property type="term" value="C:plasma membrane"/>
    <property type="evidence" value="ECO:0007669"/>
    <property type="project" value="UniProtKB-SubCell"/>
</dbReference>
<keyword evidence="2" id="KW-1003">Cell membrane</keyword>
<dbReference type="InterPro" id="IPR051449">
    <property type="entry name" value="ABC-2_transporter_component"/>
</dbReference>
<feature type="transmembrane region" description="Helical" evidence="6">
    <location>
        <begin position="288"/>
        <end position="310"/>
    </location>
</feature>
<dbReference type="EMBL" id="MCGH01000005">
    <property type="protein sequence ID" value="ODM01864.1"/>
    <property type="molecule type" value="Genomic_DNA"/>
</dbReference>
<evidence type="ECO:0000313" key="8">
    <source>
        <dbReference type="EMBL" id="ODM01864.1"/>
    </source>
</evidence>
<keyword evidence="3 6" id="KW-0812">Transmembrane</keyword>
<evidence type="ECO:0000256" key="2">
    <source>
        <dbReference type="ARBA" id="ARBA00022475"/>
    </source>
</evidence>
<evidence type="ECO:0000313" key="9">
    <source>
        <dbReference type="Proteomes" id="UP000094067"/>
    </source>
</evidence>
<evidence type="ECO:0000256" key="5">
    <source>
        <dbReference type="ARBA" id="ARBA00023136"/>
    </source>
</evidence>
<keyword evidence="5 6" id="KW-0472">Membrane</keyword>
<protein>
    <submittedName>
        <fullName evidence="8">ABC-2 family transporter protein</fullName>
    </submittedName>
</protein>
<feature type="domain" description="ABC-2 type transporter transmembrane" evidence="7">
    <location>
        <begin position="127"/>
        <end position="312"/>
    </location>
</feature>
<feature type="transmembrane region" description="Helical" evidence="6">
    <location>
        <begin position="129"/>
        <end position="149"/>
    </location>
</feature>
<comment type="subcellular location">
    <subcellularLocation>
        <location evidence="1">Cell membrane</location>
        <topology evidence="1">Multi-pass membrane protein</topology>
    </subcellularLocation>
</comment>
<dbReference type="RefSeq" id="WP_069155142.1">
    <property type="nucleotide sequence ID" value="NZ_MCGH01000005.1"/>
</dbReference>
<proteinExistence type="predicted"/>
<dbReference type="PROSITE" id="PS51257">
    <property type="entry name" value="PROKAR_LIPOPROTEIN"/>
    <property type="match status" value="1"/>
</dbReference>
<accession>A0A1E2ZZE5</accession>
<dbReference type="GO" id="GO:0140359">
    <property type="term" value="F:ABC-type transporter activity"/>
    <property type="evidence" value="ECO:0007669"/>
    <property type="project" value="InterPro"/>
</dbReference>
<dbReference type="Pfam" id="PF12698">
    <property type="entry name" value="ABC2_membrane_3"/>
    <property type="match status" value="1"/>
</dbReference>
<dbReference type="PANTHER" id="PTHR30294:SF29">
    <property type="entry name" value="MULTIDRUG ABC TRANSPORTER PERMEASE YBHS-RELATED"/>
    <property type="match status" value="1"/>
</dbReference>
<gene>
    <name evidence="8" type="ORF">BEI61_05863</name>
</gene>
<evidence type="ECO:0000256" key="6">
    <source>
        <dbReference type="SAM" id="Phobius"/>
    </source>
</evidence>
<evidence type="ECO:0000256" key="4">
    <source>
        <dbReference type="ARBA" id="ARBA00022989"/>
    </source>
</evidence>
<name>A0A1E2ZZE5_9FIRM</name>
<dbReference type="PANTHER" id="PTHR30294">
    <property type="entry name" value="MEMBRANE COMPONENT OF ABC TRANSPORTER YHHJ-RELATED"/>
    <property type="match status" value="1"/>
</dbReference>
<evidence type="ECO:0000256" key="3">
    <source>
        <dbReference type="ARBA" id="ARBA00022692"/>
    </source>
</evidence>